<reference evidence="3" key="1">
    <citation type="journal article" date="2019" name="Int. J. Syst. Evol. Microbiol.">
        <title>The Global Catalogue of Microorganisms (GCM) 10K type strain sequencing project: providing services to taxonomists for standard genome sequencing and annotation.</title>
        <authorList>
            <consortium name="The Broad Institute Genomics Platform"/>
            <consortium name="The Broad Institute Genome Sequencing Center for Infectious Disease"/>
            <person name="Wu L."/>
            <person name="Ma J."/>
        </authorList>
    </citation>
    <scope>NUCLEOTIDE SEQUENCE [LARGE SCALE GENOMIC DNA]</scope>
    <source>
        <strain evidence="3">CECT 7806</strain>
    </source>
</reference>
<gene>
    <name evidence="2" type="ORF">QWZ18_29120</name>
</gene>
<name>A0ABT8AYV8_9HYPH</name>
<dbReference type="Pfam" id="PF18909">
    <property type="entry name" value="dGTP_diPhyd_N"/>
    <property type="match status" value="1"/>
</dbReference>
<dbReference type="RefSeq" id="WP_238291412.1">
    <property type="nucleotide sequence ID" value="NZ_BPQS01000037.1"/>
</dbReference>
<proteinExistence type="predicted"/>
<dbReference type="EMBL" id="JAUFPT010000111">
    <property type="protein sequence ID" value="MDN3574646.1"/>
    <property type="molecule type" value="Genomic_DNA"/>
</dbReference>
<evidence type="ECO:0000313" key="3">
    <source>
        <dbReference type="Proteomes" id="UP001244297"/>
    </source>
</evidence>
<evidence type="ECO:0000259" key="1">
    <source>
        <dbReference type="Pfam" id="PF18909"/>
    </source>
</evidence>
<dbReference type="Proteomes" id="UP001244297">
    <property type="component" value="Unassembled WGS sequence"/>
</dbReference>
<organism evidence="2 3">
    <name type="scientific">Methylobacterium longum</name>
    <dbReference type="NCBI Taxonomy" id="767694"/>
    <lineage>
        <taxon>Bacteria</taxon>
        <taxon>Pseudomonadati</taxon>
        <taxon>Pseudomonadota</taxon>
        <taxon>Alphaproteobacteria</taxon>
        <taxon>Hyphomicrobiales</taxon>
        <taxon>Methylobacteriaceae</taxon>
        <taxon>Methylobacterium</taxon>
    </lineage>
</organism>
<evidence type="ECO:0000313" key="2">
    <source>
        <dbReference type="EMBL" id="MDN3574646.1"/>
    </source>
</evidence>
<feature type="domain" description="dATP/dGTP diphosphohydrolase N-terminal" evidence="1">
    <location>
        <begin position="8"/>
        <end position="105"/>
    </location>
</feature>
<protein>
    <submittedName>
        <fullName evidence="2">DUF5664 domain-containing protein</fullName>
    </submittedName>
</protein>
<dbReference type="InterPro" id="IPR044038">
    <property type="entry name" value="dATP/dGTP_diPOhydrolase_N"/>
</dbReference>
<keyword evidence="3" id="KW-1185">Reference proteome</keyword>
<sequence>MLEIAGPAEGRKDDAGKDPWDLAPWDAFRAIVGVLAFGACKYAPRNWEQGMAWSRLYAAAVRHLTAWWGGERVDPETGLSHLAHAGCCVCFLIAFEIRGIGTDDRPRARLSG</sequence>
<accession>A0ABT8AYV8</accession>
<comment type="caution">
    <text evidence="2">The sequence shown here is derived from an EMBL/GenBank/DDBJ whole genome shotgun (WGS) entry which is preliminary data.</text>
</comment>